<dbReference type="SMR" id="A0A2K3E5A4"/>
<dbReference type="RefSeq" id="XP_042928144.1">
    <property type="nucleotide sequence ID" value="XM_043058229.1"/>
</dbReference>
<dbReference type="EMBL" id="CM008962">
    <property type="protein sequence ID" value="PNW87934.1"/>
    <property type="molecule type" value="Genomic_DNA"/>
</dbReference>
<dbReference type="FunCoup" id="A0A2K3E5A4">
    <property type="interactions" value="379"/>
</dbReference>
<evidence type="ECO:0000313" key="4">
    <source>
        <dbReference type="EMBL" id="PNW87933.1"/>
    </source>
</evidence>
<dbReference type="Gramene" id="PNW87933">
    <property type="protein sequence ID" value="PNW87933"/>
    <property type="gene ID" value="CHLRE_01g007600v5"/>
</dbReference>
<feature type="domain" description="Chalcone isomerase" evidence="3">
    <location>
        <begin position="84"/>
        <end position="255"/>
    </location>
</feature>
<dbReference type="InterPro" id="IPR016089">
    <property type="entry name" value="Chalcone_isomerase_bundle_sf"/>
</dbReference>
<name>A0A2K3E5A4_CHLRE</name>
<reference evidence="4" key="2">
    <citation type="submission" date="2017-07" db="EMBL/GenBank/DDBJ databases">
        <title>WGS assembly of Chlamydomonas reinhardtii.</title>
        <authorList>
            <consortium name="Chlamydomonas Annotation Team"/>
            <consortium name="JGI Annotation Team"/>
            <person name="Merchant S.S."/>
            <person name="Prochnik S.E."/>
            <person name="Vallon O."/>
            <person name="Harris E.H."/>
            <person name="Karpowicz S.J."/>
            <person name="Witman G.B."/>
            <person name="Terry A."/>
            <person name="Salamov A."/>
            <person name="Fritz-Laylin L.K."/>
            <person name="Marechal-Drouard L."/>
            <person name="Marshall W.F."/>
            <person name="Qu L.H."/>
            <person name="Nelson D.R."/>
            <person name="Sanderfoot A.A."/>
            <person name="Spalding M.H."/>
            <person name="Kapitonov V.V."/>
            <person name="Ren Q."/>
            <person name="Ferris P."/>
            <person name="Lindquist E."/>
            <person name="Shapiro H."/>
            <person name="Lucas S.M."/>
            <person name="Grimwood J."/>
            <person name="Schmutz J."/>
            <person name="Grigoriev I.V."/>
            <person name="Rokhsar D.S."/>
        </authorList>
    </citation>
    <scope>NUCLEOTIDE SEQUENCE</scope>
    <source>
        <strain evidence="4">CC-503 cw92 mt+</strain>
    </source>
</reference>
<dbReference type="Pfam" id="PF02431">
    <property type="entry name" value="Chalcone"/>
    <property type="match status" value="1"/>
</dbReference>
<dbReference type="SUPFAM" id="SSF54626">
    <property type="entry name" value="Chalcone isomerase"/>
    <property type="match status" value="1"/>
</dbReference>
<dbReference type="KEGG" id="cre:CHLRE_01g007600v5"/>
<dbReference type="AlphaFoldDB" id="A0A2K3E5A4"/>
<dbReference type="Gramene" id="PNW87934">
    <property type="protein sequence ID" value="PNW87934"/>
    <property type="gene ID" value="CHLRE_01g007600v5"/>
</dbReference>
<dbReference type="GeneID" id="5725859"/>
<organism evidence="4 5">
    <name type="scientific">Chlamydomonas reinhardtii</name>
    <name type="common">Chlamydomonas smithii</name>
    <dbReference type="NCBI Taxonomy" id="3055"/>
    <lineage>
        <taxon>Eukaryota</taxon>
        <taxon>Viridiplantae</taxon>
        <taxon>Chlorophyta</taxon>
        <taxon>core chlorophytes</taxon>
        <taxon>Chlorophyceae</taxon>
        <taxon>CS clade</taxon>
        <taxon>Chlamydomonadales</taxon>
        <taxon>Chlamydomonadaceae</taxon>
        <taxon>Chlamydomonas</taxon>
    </lineage>
</organism>
<reference evidence="4 5" key="1">
    <citation type="journal article" date="2007" name="Science">
        <title>The Chlamydomonas genome reveals the evolution of key animal and plant functions.</title>
        <authorList>
            <person name="Merchant S.S."/>
            <person name="Prochnik S.E."/>
            <person name="Vallon O."/>
            <person name="Harris E.H."/>
            <person name="Karpowicz S.J."/>
            <person name="Witman G.B."/>
            <person name="Terry A."/>
            <person name="Salamov A."/>
            <person name="Fritz-Laylin L.K."/>
            <person name="Marechal-Drouard L."/>
            <person name="Marshall W.F."/>
            <person name="Qu L.H."/>
            <person name="Nelson D.R."/>
            <person name="Sanderfoot A.A."/>
            <person name="Spalding M.H."/>
            <person name="Kapitonov V.V."/>
            <person name="Ren Q."/>
            <person name="Ferris P."/>
            <person name="Lindquist E."/>
            <person name="Shapiro H."/>
            <person name="Lucas S.M."/>
            <person name="Grimwood J."/>
            <person name="Schmutz J."/>
            <person name="Cardol P."/>
            <person name="Cerutti H."/>
            <person name="Chanfreau G."/>
            <person name="Chen C.L."/>
            <person name="Cognat V."/>
            <person name="Croft M.T."/>
            <person name="Dent R."/>
            <person name="Dutcher S."/>
            <person name="Fernandez E."/>
            <person name="Fukuzawa H."/>
            <person name="Gonzalez-Ballester D."/>
            <person name="Gonzalez-Halphen D."/>
            <person name="Hallmann A."/>
            <person name="Hanikenne M."/>
            <person name="Hippler M."/>
            <person name="Inwood W."/>
            <person name="Jabbari K."/>
            <person name="Kalanon M."/>
            <person name="Kuras R."/>
            <person name="Lefebvre P.A."/>
            <person name="Lemaire S.D."/>
            <person name="Lobanov A.V."/>
            <person name="Lohr M."/>
            <person name="Manuell A."/>
            <person name="Meier I."/>
            <person name="Mets L."/>
            <person name="Mittag M."/>
            <person name="Mittelmeier T."/>
            <person name="Moroney J.V."/>
            <person name="Moseley J."/>
            <person name="Napoli C."/>
            <person name="Nedelcu A.M."/>
            <person name="Niyogi K."/>
            <person name="Novoselov S.V."/>
            <person name="Paulsen I.T."/>
            <person name="Pazour G."/>
            <person name="Purton S."/>
            <person name="Ral J.P."/>
            <person name="Riano-Pachon D.M."/>
            <person name="Riekhof W."/>
            <person name="Rymarquis L."/>
            <person name="Schroda M."/>
            <person name="Stern D."/>
            <person name="Umen J."/>
            <person name="Willows R."/>
            <person name="Wilson N."/>
            <person name="Zimmer S.L."/>
            <person name="Allmer J."/>
            <person name="Balk J."/>
            <person name="Bisova K."/>
            <person name="Chen C.J."/>
            <person name="Elias M."/>
            <person name="Gendler K."/>
            <person name="Hauser C."/>
            <person name="Lamb M.R."/>
            <person name="Ledford H."/>
            <person name="Long J.C."/>
            <person name="Minagawa J."/>
            <person name="Page M.D."/>
            <person name="Pan J."/>
            <person name="Pootakham W."/>
            <person name="Roje S."/>
            <person name="Rose A."/>
            <person name="Stahlberg E."/>
            <person name="Terauchi A.M."/>
            <person name="Yang P."/>
            <person name="Ball S."/>
            <person name="Bowler C."/>
            <person name="Dieckmann C.L."/>
            <person name="Gladyshev V.N."/>
            <person name="Green P."/>
            <person name="Jorgensen R."/>
            <person name="Mayfield S."/>
            <person name="Mueller-Roeber B."/>
            <person name="Rajamani S."/>
            <person name="Sayre R.T."/>
            <person name="Brokstein P."/>
            <person name="Dubchak I."/>
            <person name="Goodstein D."/>
            <person name="Hornick L."/>
            <person name="Huang Y.W."/>
            <person name="Jhaveri J."/>
            <person name="Luo Y."/>
            <person name="Martinez D."/>
            <person name="Ngau W.C."/>
            <person name="Otillar B."/>
            <person name="Poliakov A."/>
            <person name="Porter A."/>
            <person name="Szajkowski L."/>
            <person name="Werner G."/>
            <person name="Zhou K."/>
            <person name="Grigoriev I.V."/>
            <person name="Rokhsar D.S."/>
            <person name="Grossman A.R."/>
        </authorList>
    </citation>
    <scope>NUCLEOTIDE SEQUENCE [LARGE SCALE GENOMIC DNA]</scope>
    <source>
        <strain evidence="5">CC-503</strain>
        <strain evidence="4">CC-503 cw92 mt+</strain>
    </source>
</reference>
<evidence type="ECO:0000256" key="1">
    <source>
        <dbReference type="ARBA" id="ARBA00007166"/>
    </source>
</evidence>
<dbReference type="InterPro" id="IPR036298">
    <property type="entry name" value="Chalcone_isomerase_sf"/>
</dbReference>
<comment type="similarity">
    <text evidence="1 2">Belongs to the chalcone isomerase family.</text>
</comment>
<dbReference type="PANTHER" id="PTHR47698:SF2">
    <property type="entry name" value="FATTY-ACID-BINDING PROTEIN 3, CHLOROPLASTIC"/>
    <property type="match status" value="1"/>
</dbReference>
<protein>
    <recommendedName>
        <fullName evidence="2">Chalcone-flavonone isomerase family protein</fullName>
    </recommendedName>
</protein>
<dbReference type="ExpressionAtlas" id="A0A2K3E5A4">
    <property type="expression patterns" value="baseline and differential"/>
</dbReference>
<dbReference type="PANTHER" id="PTHR47698">
    <property type="entry name" value="FATTY-ACID-BINDING PROTEIN 3, CHLOROPLASTIC"/>
    <property type="match status" value="1"/>
</dbReference>
<accession>A0A2K3E5A4</accession>
<dbReference type="InterPro" id="IPR016088">
    <property type="entry name" value="Chalcone_isomerase_3-sand"/>
</dbReference>
<dbReference type="Gene3D" id="1.10.890.20">
    <property type="match status" value="1"/>
</dbReference>
<dbReference type="EMBL" id="CM008962">
    <property type="protein sequence ID" value="PNW87933.1"/>
    <property type="molecule type" value="Genomic_DNA"/>
</dbReference>
<evidence type="ECO:0000313" key="5">
    <source>
        <dbReference type="Proteomes" id="UP000006906"/>
    </source>
</evidence>
<evidence type="ECO:0000256" key="2">
    <source>
        <dbReference type="RuleBase" id="RU361158"/>
    </source>
</evidence>
<sequence>MVGFETRDGFAIPTGNAKQSDSLKPENFKFWSARAAPMTPFASLSASILGGLGKPGSAGGRVEPATGYEFPAELCYLKKPCPSLAGLGVRNKKIVIKDIHVYALGIYVDAAAAKSALSGFKKKTAAELEADQSFYDAVVSTPSVEKSLRLVISSRLVDRKKFLDALEDRLAPRLKQAGEPSTLDNFRAQFDSVHFEKGLEIAFTCVDNKKLVTKVAGQEKGSIASPALCSSLFDIYLGADPVSKDAKSSFGKSLAAALKE</sequence>
<dbReference type="InterPro" id="IPR016087">
    <property type="entry name" value="Chalcone_isomerase"/>
</dbReference>
<dbReference type="GO" id="GO:0016872">
    <property type="term" value="F:intramolecular lyase activity"/>
    <property type="evidence" value="ECO:0007669"/>
    <property type="project" value="InterPro"/>
</dbReference>
<dbReference type="RefSeq" id="XP_042928143.1">
    <property type="nucleotide sequence ID" value="XM_043058230.1"/>
</dbReference>
<dbReference type="Proteomes" id="UP000006906">
    <property type="component" value="Chromosome 1"/>
</dbReference>
<dbReference type="OrthoDB" id="18193at2759"/>
<gene>
    <name evidence="4" type="ORF">CHLRE_01g007600v5</name>
</gene>
<keyword evidence="5" id="KW-1185">Reference proteome</keyword>
<dbReference type="PaxDb" id="3055-EDO98244"/>
<evidence type="ECO:0000259" key="3">
    <source>
        <dbReference type="Pfam" id="PF02431"/>
    </source>
</evidence>
<proteinExistence type="inferred from homology"/>
<dbReference type="Gene3D" id="3.50.70.10">
    <property type="match status" value="1"/>
</dbReference>